<feature type="transmembrane region" description="Helical" evidence="5">
    <location>
        <begin position="7"/>
        <end position="31"/>
    </location>
</feature>
<gene>
    <name evidence="7" type="ORF">CIG1485E_0688</name>
</gene>
<evidence type="ECO:0000313" key="8">
    <source>
        <dbReference type="Proteomes" id="UP000028486"/>
    </source>
</evidence>
<keyword evidence="8" id="KW-1185">Reference proteome</keyword>
<dbReference type="GO" id="GO:0016020">
    <property type="term" value="C:membrane"/>
    <property type="evidence" value="ECO:0007669"/>
    <property type="project" value="UniProtKB-SubCell"/>
</dbReference>
<reference evidence="8" key="1">
    <citation type="journal article" date="2014" name="Genome Announc.">
        <title>Complete Genome Sequence of Campylobacter iguaniorum Strain 1485ET, Isolated from a Bearded Dragon (Pogona vitticeps).</title>
        <authorList>
            <person name="Gilbert M.J."/>
            <person name="Miller W.G."/>
            <person name="Yee E."/>
            <person name="Kik M."/>
            <person name="Wagenaar J.A."/>
            <person name="Duim B."/>
        </authorList>
    </citation>
    <scope>NUCLEOTIDE SEQUENCE [LARGE SCALE GENOMIC DNA]</scope>
    <source>
        <strain evidence="8">1485E</strain>
    </source>
</reference>
<dbReference type="HOGENOM" id="CLU_137440_0_0_7"/>
<dbReference type="Pfam" id="PF13664">
    <property type="entry name" value="DUF4149"/>
    <property type="match status" value="1"/>
</dbReference>
<dbReference type="OrthoDB" id="5362812at2"/>
<evidence type="ECO:0000256" key="5">
    <source>
        <dbReference type="SAM" id="Phobius"/>
    </source>
</evidence>
<feature type="domain" description="TMEM205-like" evidence="6">
    <location>
        <begin position="8"/>
        <end position="116"/>
    </location>
</feature>
<dbReference type="InterPro" id="IPR025423">
    <property type="entry name" value="TMEM205-like"/>
</dbReference>
<dbReference type="eggNOG" id="ENOG50348MQ">
    <property type="taxonomic scope" value="Bacteria"/>
</dbReference>
<feature type="transmembrane region" description="Helical" evidence="5">
    <location>
        <begin position="130"/>
        <end position="149"/>
    </location>
</feature>
<feature type="transmembrane region" description="Helical" evidence="5">
    <location>
        <begin position="51"/>
        <end position="69"/>
    </location>
</feature>
<keyword evidence="3 5" id="KW-1133">Transmembrane helix</keyword>
<dbReference type="STRING" id="1244531.CIG2463D_0689"/>
<keyword evidence="4 5" id="KW-0472">Membrane</keyword>
<protein>
    <submittedName>
        <fullName evidence="7">Hypothetical membrane protein (DUF4149 domain)</fullName>
    </submittedName>
</protein>
<evidence type="ECO:0000256" key="1">
    <source>
        <dbReference type="ARBA" id="ARBA00004370"/>
    </source>
</evidence>
<evidence type="ECO:0000256" key="3">
    <source>
        <dbReference type="ARBA" id="ARBA00022989"/>
    </source>
</evidence>
<evidence type="ECO:0000256" key="2">
    <source>
        <dbReference type="ARBA" id="ARBA00022692"/>
    </source>
</evidence>
<evidence type="ECO:0000259" key="6">
    <source>
        <dbReference type="Pfam" id="PF13664"/>
    </source>
</evidence>
<evidence type="ECO:0000256" key="4">
    <source>
        <dbReference type="ARBA" id="ARBA00023136"/>
    </source>
</evidence>
<dbReference type="Proteomes" id="UP000028486">
    <property type="component" value="Chromosome"/>
</dbReference>
<name>A0A076FA05_9BACT</name>
<dbReference type="KEGG" id="caj:CIG1485E_0688"/>
<keyword evidence="2 5" id="KW-0812">Transmembrane</keyword>
<sequence>MRKIYIFLLAMIVGMEISIGAFLAPVVFFPASIIGEGVLTHFQSGQLMTQVFLKFNNVLLVVSVVAIVYEGLNLRNKDESFAKKISSFMLALIALILALAFIFYFSAYVVEAQKLGAQATSSVEFAKMHKASELVMKIMMIAQAMLFYIKAKA</sequence>
<dbReference type="RefSeq" id="WP_038453737.1">
    <property type="nucleotide sequence ID" value="NZ_CP009043.1"/>
</dbReference>
<proteinExistence type="predicted"/>
<accession>A0A076FA05</accession>
<feature type="transmembrane region" description="Helical" evidence="5">
    <location>
        <begin position="90"/>
        <end position="110"/>
    </location>
</feature>
<evidence type="ECO:0000313" key="7">
    <source>
        <dbReference type="EMBL" id="AII14543.1"/>
    </source>
</evidence>
<organism evidence="7 8">
    <name type="scientific">Campylobacter iguaniorum</name>
    <dbReference type="NCBI Taxonomy" id="1244531"/>
    <lineage>
        <taxon>Bacteria</taxon>
        <taxon>Pseudomonadati</taxon>
        <taxon>Campylobacterota</taxon>
        <taxon>Epsilonproteobacteria</taxon>
        <taxon>Campylobacterales</taxon>
        <taxon>Campylobacteraceae</taxon>
        <taxon>Campylobacter</taxon>
    </lineage>
</organism>
<dbReference type="AlphaFoldDB" id="A0A076FA05"/>
<comment type="subcellular location">
    <subcellularLocation>
        <location evidence="1">Membrane</location>
    </subcellularLocation>
</comment>
<dbReference type="EMBL" id="CP009043">
    <property type="protein sequence ID" value="AII14543.1"/>
    <property type="molecule type" value="Genomic_DNA"/>
</dbReference>